<dbReference type="Proteomes" id="UP000006727">
    <property type="component" value="Chromosome 20"/>
</dbReference>
<evidence type="ECO:0000313" key="1">
    <source>
        <dbReference type="EMBL" id="PNR32658.1"/>
    </source>
</evidence>
<reference evidence="1 3" key="1">
    <citation type="journal article" date="2008" name="Science">
        <title>The Physcomitrella genome reveals evolutionary insights into the conquest of land by plants.</title>
        <authorList>
            <person name="Rensing S."/>
            <person name="Lang D."/>
            <person name="Zimmer A."/>
            <person name="Terry A."/>
            <person name="Salamov A."/>
            <person name="Shapiro H."/>
            <person name="Nishiyama T."/>
            <person name="Perroud P.-F."/>
            <person name="Lindquist E."/>
            <person name="Kamisugi Y."/>
            <person name="Tanahashi T."/>
            <person name="Sakakibara K."/>
            <person name="Fujita T."/>
            <person name="Oishi K."/>
            <person name="Shin-I T."/>
            <person name="Kuroki Y."/>
            <person name="Toyoda A."/>
            <person name="Suzuki Y."/>
            <person name="Hashimoto A."/>
            <person name="Yamaguchi K."/>
            <person name="Sugano A."/>
            <person name="Kohara Y."/>
            <person name="Fujiyama A."/>
            <person name="Anterola A."/>
            <person name="Aoki S."/>
            <person name="Ashton N."/>
            <person name="Barbazuk W.B."/>
            <person name="Barker E."/>
            <person name="Bennetzen J."/>
            <person name="Bezanilla M."/>
            <person name="Blankenship R."/>
            <person name="Cho S.H."/>
            <person name="Dutcher S."/>
            <person name="Estelle M."/>
            <person name="Fawcett J.A."/>
            <person name="Gundlach H."/>
            <person name="Hanada K."/>
            <person name="Heyl A."/>
            <person name="Hicks K.A."/>
            <person name="Hugh J."/>
            <person name="Lohr M."/>
            <person name="Mayer K."/>
            <person name="Melkozernov A."/>
            <person name="Murata T."/>
            <person name="Nelson D."/>
            <person name="Pils B."/>
            <person name="Prigge M."/>
            <person name="Reiss B."/>
            <person name="Renner T."/>
            <person name="Rombauts S."/>
            <person name="Rushton P."/>
            <person name="Sanderfoot A."/>
            <person name="Schween G."/>
            <person name="Shiu S.-H."/>
            <person name="Stueber K."/>
            <person name="Theodoulou F.L."/>
            <person name="Tu H."/>
            <person name="Van de Peer Y."/>
            <person name="Verrier P.J."/>
            <person name="Waters E."/>
            <person name="Wood A."/>
            <person name="Yang L."/>
            <person name="Cove D."/>
            <person name="Cuming A."/>
            <person name="Hasebe M."/>
            <person name="Lucas S."/>
            <person name="Mishler D.B."/>
            <person name="Reski R."/>
            <person name="Grigoriev I."/>
            <person name="Quatrano R.S."/>
            <person name="Boore J.L."/>
        </authorList>
    </citation>
    <scope>NUCLEOTIDE SEQUENCE [LARGE SCALE GENOMIC DNA]</scope>
    <source>
        <strain evidence="2 3">cv. Gransden 2004</strain>
    </source>
</reference>
<proteinExistence type="predicted"/>
<accession>A9T1U7</accession>
<dbReference type="HOGENOM" id="CLU_1734562_0_0_1"/>
<name>A9T1U7_PHYPA</name>
<reference evidence="2" key="3">
    <citation type="submission" date="2020-12" db="UniProtKB">
        <authorList>
            <consortium name="EnsemblPlants"/>
        </authorList>
    </citation>
    <scope>IDENTIFICATION</scope>
</reference>
<dbReference type="EnsemblPlants" id="Pp3c20_2390V3.1">
    <property type="protein sequence ID" value="PAC:32946494.CDS.1"/>
    <property type="gene ID" value="Pp3c20_2390"/>
</dbReference>
<gene>
    <name evidence="1" type="ORF">PHYPA_024600</name>
</gene>
<reference evidence="1 3" key="2">
    <citation type="journal article" date="2018" name="Plant J.">
        <title>The Physcomitrella patens chromosome-scale assembly reveals moss genome structure and evolution.</title>
        <authorList>
            <person name="Lang D."/>
            <person name="Ullrich K.K."/>
            <person name="Murat F."/>
            <person name="Fuchs J."/>
            <person name="Jenkins J."/>
            <person name="Haas F.B."/>
            <person name="Piednoel M."/>
            <person name="Gundlach H."/>
            <person name="Van Bel M."/>
            <person name="Meyberg R."/>
            <person name="Vives C."/>
            <person name="Morata J."/>
            <person name="Symeonidi A."/>
            <person name="Hiss M."/>
            <person name="Muchero W."/>
            <person name="Kamisugi Y."/>
            <person name="Saleh O."/>
            <person name="Blanc G."/>
            <person name="Decker E.L."/>
            <person name="van Gessel N."/>
            <person name="Grimwood J."/>
            <person name="Hayes R.D."/>
            <person name="Graham S.W."/>
            <person name="Gunter L.E."/>
            <person name="McDaniel S.F."/>
            <person name="Hoernstein S.N.W."/>
            <person name="Larsson A."/>
            <person name="Li F.W."/>
            <person name="Perroud P.F."/>
            <person name="Phillips J."/>
            <person name="Ranjan P."/>
            <person name="Rokshar D.S."/>
            <person name="Rothfels C.J."/>
            <person name="Schneider L."/>
            <person name="Shu S."/>
            <person name="Stevenson D.W."/>
            <person name="Thummler F."/>
            <person name="Tillich M."/>
            <person name="Villarreal Aguilar J.C."/>
            <person name="Widiez T."/>
            <person name="Wong G.K."/>
            <person name="Wymore A."/>
            <person name="Zhang Y."/>
            <person name="Zimmer A.D."/>
            <person name="Quatrano R.S."/>
            <person name="Mayer K.F.X."/>
            <person name="Goodstein D."/>
            <person name="Casacuberta J.M."/>
            <person name="Vandepoele K."/>
            <person name="Reski R."/>
            <person name="Cuming A.C."/>
            <person name="Tuskan G.A."/>
            <person name="Maumus F."/>
            <person name="Salse J."/>
            <person name="Schmutz J."/>
            <person name="Rensing S.A."/>
        </authorList>
    </citation>
    <scope>NUCLEOTIDE SEQUENCE [LARGE SCALE GENOMIC DNA]</scope>
    <source>
        <strain evidence="2 3">cv. Gransden 2004</strain>
    </source>
</reference>
<dbReference type="PaxDb" id="3218-PP1S152_116V6.1"/>
<evidence type="ECO:0000313" key="3">
    <source>
        <dbReference type="Proteomes" id="UP000006727"/>
    </source>
</evidence>
<dbReference type="Gramene" id="Pp3c20_2390V3.1">
    <property type="protein sequence ID" value="PAC:32946494.CDS.1"/>
    <property type="gene ID" value="Pp3c20_2390"/>
</dbReference>
<protein>
    <submittedName>
        <fullName evidence="1 2">Uncharacterized protein</fullName>
    </submittedName>
</protein>
<dbReference type="InParanoid" id="A9T1U7"/>
<dbReference type="EMBL" id="ABEU02000020">
    <property type="protein sequence ID" value="PNR32658.1"/>
    <property type="molecule type" value="Genomic_DNA"/>
</dbReference>
<organism evidence="1">
    <name type="scientific">Physcomitrium patens</name>
    <name type="common">Spreading-leaved earth moss</name>
    <name type="synonym">Physcomitrella patens</name>
    <dbReference type="NCBI Taxonomy" id="3218"/>
    <lineage>
        <taxon>Eukaryota</taxon>
        <taxon>Viridiplantae</taxon>
        <taxon>Streptophyta</taxon>
        <taxon>Embryophyta</taxon>
        <taxon>Bryophyta</taxon>
        <taxon>Bryophytina</taxon>
        <taxon>Bryopsida</taxon>
        <taxon>Funariidae</taxon>
        <taxon>Funariales</taxon>
        <taxon>Funariaceae</taxon>
        <taxon>Physcomitrium</taxon>
    </lineage>
</organism>
<dbReference type="EnsemblPlants" id="Pp3c20_2390V3.2">
    <property type="protein sequence ID" value="PAC:32946495.CDS.1"/>
    <property type="gene ID" value="Pp3c20_2390"/>
</dbReference>
<dbReference type="AlphaFoldDB" id="A9T1U7"/>
<evidence type="ECO:0000313" key="2">
    <source>
        <dbReference type="EnsemblPlants" id="PAC:32946494.CDS.1"/>
    </source>
</evidence>
<dbReference type="Gramene" id="Pp3c20_2390V3.2">
    <property type="protein sequence ID" value="PAC:32946495.CDS.1"/>
    <property type="gene ID" value="Pp3c20_2390"/>
</dbReference>
<keyword evidence="3" id="KW-1185">Reference proteome</keyword>
<sequence>MNLIADLTGCRWLSKLPVPAGCDSFHLNQVDCQDFPLRNRRSGCTVNSVNWPRAHRANHSGIRILVQELNPSILCEELQSWSDAHLDPLVRYAVGTEAAEWNHSNCHNQSAFAVSVQRQGVGCSGLDRERRRVQQQLVHRNSGADAQARIS</sequence>